<reference evidence="2" key="1">
    <citation type="journal article" date="2019" name="bioRxiv">
        <title>The Genome of the Zebra Mussel, Dreissena polymorpha: A Resource for Invasive Species Research.</title>
        <authorList>
            <person name="McCartney M.A."/>
            <person name="Auch B."/>
            <person name="Kono T."/>
            <person name="Mallez S."/>
            <person name="Zhang Y."/>
            <person name="Obille A."/>
            <person name="Becker A."/>
            <person name="Abrahante J.E."/>
            <person name="Garbe J."/>
            <person name="Badalamenti J.P."/>
            <person name="Herman A."/>
            <person name="Mangelson H."/>
            <person name="Liachko I."/>
            <person name="Sullivan S."/>
            <person name="Sone E.D."/>
            <person name="Koren S."/>
            <person name="Silverstein K.A.T."/>
            <person name="Beckman K.B."/>
            <person name="Gohl D.M."/>
        </authorList>
    </citation>
    <scope>NUCLEOTIDE SEQUENCE</scope>
    <source>
        <strain evidence="2">Duluth1</strain>
        <tissue evidence="2">Whole animal</tissue>
    </source>
</reference>
<evidence type="ECO:0000313" key="2">
    <source>
        <dbReference type="EMBL" id="KAH3839418.1"/>
    </source>
</evidence>
<protein>
    <submittedName>
        <fullName evidence="2">Uncharacterized protein</fullName>
    </submittedName>
</protein>
<dbReference type="EMBL" id="JAIWYP010000004">
    <property type="protein sequence ID" value="KAH3839418.1"/>
    <property type="molecule type" value="Genomic_DNA"/>
</dbReference>
<feature type="compositionally biased region" description="Polar residues" evidence="1">
    <location>
        <begin position="46"/>
        <end position="58"/>
    </location>
</feature>
<gene>
    <name evidence="2" type="ORF">DPMN_112848</name>
</gene>
<name>A0A9D4KH53_DREPO</name>
<accession>A0A9D4KH53</accession>
<organism evidence="2 3">
    <name type="scientific">Dreissena polymorpha</name>
    <name type="common">Zebra mussel</name>
    <name type="synonym">Mytilus polymorpha</name>
    <dbReference type="NCBI Taxonomy" id="45954"/>
    <lineage>
        <taxon>Eukaryota</taxon>
        <taxon>Metazoa</taxon>
        <taxon>Spiralia</taxon>
        <taxon>Lophotrochozoa</taxon>
        <taxon>Mollusca</taxon>
        <taxon>Bivalvia</taxon>
        <taxon>Autobranchia</taxon>
        <taxon>Heteroconchia</taxon>
        <taxon>Euheterodonta</taxon>
        <taxon>Imparidentia</taxon>
        <taxon>Neoheterodontei</taxon>
        <taxon>Myida</taxon>
        <taxon>Dreissenoidea</taxon>
        <taxon>Dreissenidae</taxon>
        <taxon>Dreissena</taxon>
    </lineage>
</organism>
<reference evidence="2" key="2">
    <citation type="submission" date="2020-11" db="EMBL/GenBank/DDBJ databases">
        <authorList>
            <person name="McCartney M.A."/>
            <person name="Auch B."/>
            <person name="Kono T."/>
            <person name="Mallez S."/>
            <person name="Becker A."/>
            <person name="Gohl D.M."/>
            <person name="Silverstein K.A.T."/>
            <person name="Koren S."/>
            <person name="Bechman K.B."/>
            <person name="Herman A."/>
            <person name="Abrahante J.E."/>
            <person name="Garbe J."/>
        </authorList>
    </citation>
    <scope>NUCLEOTIDE SEQUENCE</scope>
    <source>
        <strain evidence="2">Duluth1</strain>
        <tissue evidence="2">Whole animal</tissue>
    </source>
</reference>
<keyword evidence="3" id="KW-1185">Reference proteome</keyword>
<proteinExistence type="predicted"/>
<evidence type="ECO:0000256" key="1">
    <source>
        <dbReference type="SAM" id="MobiDB-lite"/>
    </source>
</evidence>
<dbReference type="AlphaFoldDB" id="A0A9D4KH53"/>
<feature type="region of interest" description="Disordered" evidence="1">
    <location>
        <begin position="32"/>
        <end position="58"/>
    </location>
</feature>
<comment type="caution">
    <text evidence="2">The sequence shown here is derived from an EMBL/GenBank/DDBJ whole genome shotgun (WGS) entry which is preliminary data.</text>
</comment>
<sequence>MFDVTGHDSLVSVHSSILENLTISGVCEIEEEPRVSVPPNRPRMVDTQTSPMSSPAFNTSRRNSFAWESFINIKESPATGHTYRNIHLSELTGHS</sequence>
<evidence type="ECO:0000313" key="3">
    <source>
        <dbReference type="Proteomes" id="UP000828390"/>
    </source>
</evidence>
<dbReference type="Proteomes" id="UP000828390">
    <property type="component" value="Unassembled WGS sequence"/>
</dbReference>